<keyword evidence="3" id="KW-0963">Cytoplasm</keyword>
<evidence type="ECO:0000259" key="10">
    <source>
        <dbReference type="Pfam" id="PF07687"/>
    </source>
</evidence>
<organism evidence="11 12">
    <name type="scientific">Hansschlegelia quercus</name>
    <dbReference type="NCBI Taxonomy" id="2528245"/>
    <lineage>
        <taxon>Bacteria</taxon>
        <taxon>Pseudomonadati</taxon>
        <taxon>Pseudomonadota</taxon>
        <taxon>Alphaproteobacteria</taxon>
        <taxon>Hyphomicrobiales</taxon>
        <taxon>Methylopilaceae</taxon>
        <taxon>Hansschlegelia</taxon>
    </lineage>
</organism>
<dbReference type="PANTHER" id="PTHR43808:SF31">
    <property type="entry name" value="N-ACETYL-L-CITRULLINE DEACETYLASE"/>
    <property type="match status" value="1"/>
</dbReference>
<dbReference type="RefSeq" id="WP_131003999.1">
    <property type="nucleotide sequence ID" value="NZ_JBHSZR010000001.1"/>
</dbReference>
<evidence type="ECO:0000256" key="3">
    <source>
        <dbReference type="ARBA" id="ARBA00022490"/>
    </source>
</evidence>
<dbReference type="PROSITE" id="PS00759">
    <property type="entry name" value="ARGE_DAPE_CPG2_2"/>
    <property type="match status" value="1"/>
</dbReference>
<evidence type="ECO:0000256" key="5">
    <source>
        <dbReference type="ARBA" id="ARBA00022605"/>
    </source>
</evidence>
<proteinExistence type="inferred from homology"/>
<evidence type="ECO:0000313" key="12">
    <source>
        <dbReference type="Proteomes" id="UP000291613"/>
    </source>
</evidence>
<comment type="cofactor">
    <cofactor evidence="1">
        <name>Zn(2+)</name>
        <dbReference type="ChEBI" id="CHEBI:29105"/>
    </cofactor>
</comment>
<gene>
    <name evidence="11" type="primary">argE</name>
    <name evidence="11" type="ORF">EYR15_13120</name>
</gene>
<keyword evidence="4" id="KW-0055">Arginine biosynthesis</keyword>
<feature type="domain" description="Peptidase M20 dimerisation" evidence="10">
    <location>
        <begin position="172"/>
        <end position="283"/>
    </location>
</feature>
<dbReference type="Gene3D" id="3.30.70.360">
    <property type="match status" value="1"/>
</dbReference>
<keyword evidence="9" id="KW-0170">Cobalt</keyword>
<name>A0A4Q9GMY2_9HYPH</name>
<protein>
    <submittedName>
        <fullName evidence="11">Acetylornithine deacetylase</fullName>
        <ecNumber evidence="11">3.5.1.16</ecNumber>
    </submittedName>
</protein>
<dbReference type="NCBIfam" id="NF005710">
    <property type="entry name" value="PRK07522.1"/>
    <property type="match status" value="1"/>
</dbReference>
<evidence type="ECO:0000256" key="4">
    <source>
        <dbReference type="ARBA" id="ARBA00022571"/>
    </source>
</evidence>
<evidence type="ECO:0000256" key="2">
    <source>
        <dbReference type="ARBA" id="ARBA00005691"/>
    </source>
</evidence>
<evidence type="ECO:0000256" key="1">
    <source>
        <dbReference type="ARBA" id="ARBA00001947"/>
    </source>
</evidence>
<dbReference type="Proteomes" id="UP000291613">
    <property type="component" value="Unassembled WGS sequence"/>
</dbReference>
<dbReference type="CDD" id="cd03894">
    <property type="entry name" value="M20_ArgE"/>
    <property type="match status" value="1"/>
</dbReference>
<evidence type="ECO:0000256" key="7">
    <source>
        <dbReference type="ARBA" id="ARBA00022801"/>
    </source>
</evidence>
<dbReference type="Pfam" id="PF07687">
    <property type="entry name" value="M20_dimer"/>
    <property type="match status" value="1"/>
</dbReference>
<dbReference type="InterPro" id="IPR002933">
    <property type="entry name" value="Peptidase_M20"/>
</dbReference>
<keyword evidence="7 11" id="KW-0378">Hydrolase</keyword>
<dbReference type="InterPro" id="IPR050072">
    <property type="entry name" value="Peptidase_M20A"/>
</dbReference>
<dbReference type="Gene3D" id="3.40.630.10">
    <property type="entry name" value="Zn peptidases"/>
    <property type="match status" value="1"/>
</dbReference>
<dbReference type="NCBIfam" id="TIGR01892">
    <property type="entry name" value="AcOrn-deacetyl"/>
    <property type="match status" value="1"/>
</dbReference>
<dbReference type="InterPro" id="IPR011650">
    <property type="entry name" value="Peptidase_M20_dimer"/>
</dbReference>
<evidence type="ECO:0000256" key="8">
    <source>
        <dbReference type="ARBA" id="ARBA00022833"/>
    </source>
</evidence>
<evidence type="ECO:0000313" key="11">
    <source>
        <dbReference type="EMBL" id="TBN51835.1"/>
    </source>
</evidence>
<dbReference type="InterPro" id="IPR036264">
    <property type="entry name" value="Bact_exopeptidase_dim_dom"/>
</dbReference>
<dbReference type="EMBL" id="SIUB01000006">
    <property type="protein sequence ID" value="TBN51835.1"/>
    <property type="molecule type" value="Genomic_DNA"/>
</dbReference>
<dbReference type="GO" id="GO:0006526">
    <property type="term" value="P:L-arginine biosynthetic process"/>
    <property type="evidence" value="ECO:0007669"/>
    <property type="project" value="UniProtKB-KW"/>
</dbReference>
<accession>A0A4Q9GMY2</accession>
<dbReference type="PANTHER" id="PTHR43808">
    <property type="entry name" value="ACETYLORNITHINE DEACETYLASE"/>
    <property type="match status" value="1"/>
</dbReference>
<dbReference type="GO" id="GO:0008777">
    <property type="term" value="F:acetylornithine deacetylase activity"/>
    <property type="evidence" value="ECO:0007669"/>
    <property type="project" value="UniProtKB-EC"/>
</dbReference>
<dbReference type="OrthoDB" id="9809784at2"/>
<keyword evidence="12" id="KW-1185">Reference proteome</keyword>
<comment type="similarity">
    <text evidence="2">Belongs to the peptidase M20A family. ArgE subfamily.</text>
</comment>
<dbReference type="AlphaFoldDB" id="A0A4Q9GMY2"/>
<dbReference type="EC" id="3.5.1.16" evidence="11"/>
<sequence length="385" mass="41598">MASDRTIDMLARLVGFDTTSRHANLPLIEHVEAYFEDLGIAYERIGERHADKKNLFVTIGPADRPGIVLSGHTDVVPVDGQDWSSDPFTLVKRGGRLYGRGSTDMKGFVAVCLALVPEMQAAELKIPIHLALSYDEEVGCLGVRELLVMLTARPVRPLGCIVGEPTDMQVVIAHKSKRAFTVTLRGLGGHSARNMSAVNAVEHGARIVAGVAEIGRRWEREGARDALFDVPHSTAHVGLFHGGTALNIVPDEAHMELEFRVLPEDDSDAPVAELKALAAEIEREMRERFDGASVEVALKSEIPGLATAPEDEIVTLAKRLAGRNDHAKVAYGTEAGLFVDMANIPTIVCGPGSIAQAHKPDEFVSEDQLAACEAFVRRLIAHCSA</sequence>
<keyword evidence="8" id="KW-0862">Zinc</keyword>
<keyword evidence="6" id="KW-0479">Metal-binding</keyword>
<dbReference type="GO" id="GO:0046872">
    <property type="term" value="F:metal ion binding"/>
    <property type="evidence" value="ECO:0007669"/>
    <property type="project" value="UniProtKB-KW"/>
</dbReference>
<dbReference type="InterPro" id="IPR010169">
    <property type="entry name" value="AcOrn-deacetyl"/>
</dbReference>
<dbReference type="InterPro" id="IPR001261">
    <property type="entry name" value="ArgE/DapE_CS"/>
</dbReference>
<reference evidence="11 12" key="1">
    <citation type="submission" date="2019-02" db="EMBL/GenBank/DDBJ databases">
        <title>Hansschlegelia quercus sp. nov., a novel methylotrophic bacterium from buds of oak (Quercus robur L.).</title>
        <authorList>
            <person name="Agafonova N.V."/>
            <person name="Kaparullina E.N."/>
            <person name="Grouzdev D.S."/>
            <person name="Doronina N.V."/>
        </authorList>
    </citation>
    <scope>NUCLEOTIDE SEQUENCE [LARGE SCALE GENOMIC DNA]</scope>
    <source>
        <strain evidence="11 12">Dub</strain>
    </source>
</reference>
<dbReference type="SUPFAM" id="SSF53187">
    <property type="entry name" value="Zn-dependent exopeptidases"/>
    <property type="match status" value="1"/>
</dbReference>
<comment type="caution">
    <text evidence="11">The sequence shown here is derived from an EMBL/GenBank/DDBJ whole genome shotgun (WGS) entry which is preliminary data.</text>
</comment>
<evidence type="ECO:0000256" key="9">
    <source>
        <dbReference type="ARBA" id="ARBA00023285"/>
    </source>
</evidence>
<dbReference type="SUPFAM" id="SSF55031">
    <property type="entry name" value="Bacterial exopeptidase dimerisation domain"/>
    <property type="match status" value="1"/>
</dbReference>
<evidence type="ECO:0000256" key="6">
    <source>
        <dbReference type="ARBA" id="ARBA00022723"/>
    </source>
</evidence>
<dbReference type="Pfam" id="PF01546">
    <property type="entry name" value="Peptidase_M20"/>
    <property type="match status" value="1"/>
</dbReference>
<keyword evidence="5" id="KW-0028">Amino-acid biosynthesis</keyword>